<gene>
    <name evidence="9" type="ORF">GCM10016234_33660</name>
</gene>
<dbReference type="CDD" id="cd00082">
    <property type="entry name" value="HisKA"/>
    <property type="match status" value="1"/>
</dbReference>
<dbReference type="Proteomes" id="UP000630142">
    <property type="component" value="Unassembled WGS sequence"/>
</dbReference>
<keyword evidence="3" id="KW-0597">Phosphoprotein</keyword>
<dbReference type="InterPro" id="IPR036890">
    <property type="entry name" value="HATPase_C_sf"/>
</dbReference>
<evidence type="ECO:0000313" key="9">
    <source>
        <dbReference type="EMBL" id="GHD20825.1"/>
    </source>
</evidence>
<organism evidence="9 10">
    <name type="scientific">Tianweitania populi</name>
    <dbReference type="NCBI Taxonomy" id="1607949"/>
    <lineage>
        <taxon>Bacteria</taxon>
        <taxon>Pseudomonadati</taxon>
        <taxon>Pseudomonadota</taxon>
        <taxon>Alphaproteobacteria</taxon>
        <taxon>Hyphomicrobiales</taxon>
        <taxon>Phyllobacteriaceae</taxon>
        <taxon>Tianweitania</taxon>
    </lineage>
</organism>
<reference evidence="9" key="2">
    <citation type="submission" date="2020-09" db="EMBL/GenBank/DDBJ databases">
        <authorList>
            <person name="Sun Q."/>
            <person name="Kim S."/>
        </authorList>
    </citation>
    <scope>NUCLEOTIDE SEQUENCE</scope>
    <source>
        <strain evidence="9">KCTC 42249</strain>
    </source>
</reference>
<dbReference type="Gene3D" id="1.10.287.130">
    <property type="match status" value="1"/>
</dbReference>
<dbReference type="PANTHER" id="PTHR43711">
    <property type="entry name" value="TWO-COMPONENT HISTIDINE KINASE"/>
    <property type="match status" value="1"/>
</dbReference>
<dbReference type="SMART" id="SM00387">
    <property type="entry name" value="HATPase_c"/>
    <property type="match status" value="1"/>
</dbReference>
<protein>
    <recommendedName>
        <fullName evidence="2">histidine kinase</fullName>
        <ecNumber evidence="2">2.7.13.3</ecNumber>
    </recommendedName>
</protein>
<keyword evidence="7" id="KW-0472">Membrane</keyword>
<keyword evidence="6" id="KW-0902">Two-component regulatory system</keyword>
<keyword evidence="7" id="KW-1133">Transmembrane helix</keyword>
<comment type="catalytic activity">
    <reaction evidence="1">
        <text>ATP + protein L-histidine = ADP + protein N-phospho-L-histidine.</text>
        <dbReference type="EC" id="2.7.13.3"/>
    </reaction>
</comment>
<dbReference type="Pfam" id="PF02518">
    <property type="entry name" value="HATPase_c"/>
    <property type="match status" value="1"/>
</dbReference>
<keyword evidence="10" id="KW-1185">Reference proteome</keyword>
<comment type="caution">
    <text evidence="9">The sequence shown here is derived from an EMBL/GenBank/DDBJ whole genome shotgun (WGS) entry which is preliminary data.</text>
</comment>
<reference evidence="9" key="1">
    <citation type="journal article" date="2014" name="Int. J. Syst. Evol. Microbiol.">
        <title>Complete genome sequence of Corynebacterium casei LMG S-19264T (=DSM 44701T), isolated from a smear-ripened cheese.</title>
        <authorList>
            <consortium name="US DOE Joint Genome Institute (JGI-PGF)"/>
            <person name="Walter F."/>
            <person name="Albersmeier A."/>
            <person name="Kalinowski J."/>
            <person name="Ruckert C."/>
        </authorList>
    </citation>
    <scope>NUCLEOTIDE SEQUENCE</scope>
    <source>
        <strain evidence="9">KCTC 42249</strain>
    </source>
</reference>
<dbReference type="InterPro" id="IPR004358">
    <property type="entry name" value="Sig_transdc_His_kin-like_C"/>
</dbReference>
<dbReference type="RefSeq" id="WP_189506258.1">
    <property type="nucleotide sequence ID" value="NZ_BMZQ01000003.1"/>
</dbReference>
<dbReference type="InterPro" id="IPR003661">
    <property type="entry name" value="HisK_dim/P_dom"/>
</dbReference>
<evidence type="ECO:0000259" key="8">
    <source>
        <dbReference type="PROSITE" id="PS50109"/>
    </source>
</evidence>
<feature type="domain" description="Histidine kinase" evidence="8">
    <location>
        <begin position="226"/>
        <end position="441"/>
    </location>
</feature>
<dbReference type="InterPro" id="IPR050736">
    <property type="entry name" value="Sensor_HK_Regulatory"/>
</dbReference>
<feature type="transmembrane region" description="Helical" evidence="7">
    <location>
        <begin position="92"/>
        <end position="111"/>
    </location>
</feature>
<dbReference type="AlphaFoldDB" id="A0A8J3DXK7"/>
<dbReference type="GO" id="GO:0000155">
    <property type="term" value="F:phosphorelay sensor kinase activity"/>
    <property type="evidence" value="ECO:0007669"/>
    <property type="project" value="InterPro"/>
</dbReference>
<dbReference type="SUPFAM" id="SSF55874">
    <property type="entry name" value="ATPase domain of HSP90 chaperone/DNA topoisomerase II/histidine kinase"/>
    <property type="match status" value="1"/>
</dbReference>
<evidence type="ECO:0000256" key="4">
    <source>
        <dbReference type="ARBA" id="ARBA00022679"/>
    </source>
</evidence>
<keyword evidence="7" id="KW-0812">Transmembrane</keyword>
<feature type="transmembrane region" description="Helical" evidence="7">
    <location>
        <begin position="139"/>
        <end position="156"/>
    </location>
</feature>
<evidence type="ECO:0000256" key="1">
    <source>
        <dbReference type="ARBA" id="ARBA00000085"/>
    </source>
</evidence>
<accession>A0A8J3DXK7</accession>
<dbReference type="EC" id="2.7.13.3" evidence="2"/>
<feature type="transmembrane region" description="Helical" evidence="7">
    <location>
        <begin position="117"/>
        <end position="134"/>
    </location>
</feature>
<dbReference type="InterPro" id="IPR036097">
    <property type="entry name" value="HisK_dim/P_sf"/>
</dbReference>
<dbReference type="InterPro" id="IPR005467">
    <property type="entry name" value="His_kinase_dom"/>
</dbReference>
<dbReference type="InterPro" id="IPR003594">
    <property type="entry name" value="HATPase_dom"/>
</dbReference>
<dbReference type="Gene3D" id="3.30.565.10">
    <property type="entry name" value="Histidine kinase-like ATPase, C-terminal domain"/>
    <property type="match status" value="1"/>
</dbReference>
<keyword evidence="4" id="KW-0808">Transferase</keyword>
<dbReference type="PANTHER" id="PTHR43711:SF28">
    <property type="entry name" value="SENSOR HISTIDINE KINASE YXDK"/>
    <property type="match status" value="1"/>
</dbReference>
<proteinExistence type="predicted"/>
<evidence type="ECO:0000313" key="10">
    <source>
        <dbReference type="Proteomes" id="UP000630142"/>
    </source>
</evidence>
<name>A0A8J3DXK7_9HYPH</name>
<evidence type="ECO:0000256" key="7">
    <source>
        <dbReference type="SAM" id="Phobius"/>
    </source>
</evidence>
<evidence type="ECO:0000256" key="6">
    <source>
        <dbReference type="ARBA" id="ARBA00023012"/>
    </source>
</evidence>
<keyword evidence="5" id="KW-0418">Kinase</keyword>
<dbReference type="PRINTS" id="PR00344">
    <property type="entry name" value="BCTRLSENSOR"/>
</dbReference>
<sequence>MKVTVTDWRRLLDPAGGDLLDHPHRRLRLNLRRMEAVGLLAILVAAVEASFSRYRGIPEMAWLCLALAAIALGFILYARHVQRNGSQHSKRLPDIFILFVLLASQSLGYFISMTGRLASGYGLTAMACAVFFLIPPRRFLALCLSTLAVYVTWMLLTHLSPFDKINGIFNTILAVSFATMGRWGLNHLEQTDERQKRQIAEQNATLKKVNARLHASNIELNSLMAVAAHDLRSPLYGLGNLLDLASTRPPHTKAGWQGILREARNSIAGMQALIGRILEAHEAETKQFGKLQRSDLGQSLRSAAARARSIAEHSGITIILALQPPAAEAFVEKDDLAQILDNLLSNAIRFSPLSSIVELRASGGSSPFIEVCDRGIGIPVEQRAQLFGKFQRGTNTPLNGTRGSGLGLYIVKTLANGMDAEASYRPREGGGSVFRITFRRT</sequence>
<evidence type="ECO:0000256" key="2">
    <source>
        <dbReference type="ARBA" id="ARBA00012438"/>
    </source>
</evidence>
<dbReference type="SMART" id="SM00388">
    <property type="entry name" value="HisKA"/>
    <property type="match status" value="1"/>
</dbReference>
<dbReference type="SUPFAM" id="SSF47384">
    <property type="entry name" value="Homodimeric domain of signal transducing histidine kinase"/>
    <property type="match status" value="1"/>
</dbReference>
<evidence type="ECO:0000256" key="5">
    <source>
        <dbReference type="ARBA" id="ARBA00022777"/>
    </source>
</evidence>
<feature type="transmembrane region" description="Helical" evidence="7">
    <location>
        <begin position="36"/>
        <end position="54"/>
    </location>
</feature>
<feature type="transmembrane region" description="Helical" evidence="7">
    <location>
        <begin position="60"/>
        <end position="80"/>
    </location>
</feature>
<evidence type="ECO:0000256" key="3">
    <source>
        <dbReference type="ARBA" id="ARBA00022553"/>
    </source>
</evidence>
<dbReference type="PROSITE" id="PS50109">
    <property type="entry name" value="HIS_KIN"/>
    <property type="match status" value="1"/>
</dbReference>
<dbReference type="EMBL" id="BMZQ01000003">
    <property type="protein sequence ID" value="GHD20825.1"/>
    <property type="molecule type" value="Genomic_DNA"/>
</dbReference>